<reference evidence="4 5" key="1">
    <citation type="journal article" date="2017" name="PLoS Biol.">
        <title>The sea cucumber genome provides insights into morphological evolution and visceral regeneration.</title>
        <authorList>
            <person name="Zhang X."/>
            <person name="Sun L."/>
            <person name="Yuan J."/>
            <person name="Sun Y."/>
            <person name="Gao Y."/>
            <person name="Zhang L."/>
            <person name="Li S."/>
            <person name="Dai H."/>
            <person name="Hamel J.F."/>
            <person name="Liu C."/>
            <person name="Yu Y."/>
            <person name="Liu S."/>
            <person name="Lin W."/>
            <person name="Guo K."/>
            <person name="Jin S."/>
            <person name="Xu P."/>
            <person name="Storey K.B."/>
            <person name="Huan P."/>
            <person name="Zhang T."/>
            <person name="Zhou Y."/>
            <person name="Zhang J."/>
            <person name="Lin C."/>
            <person name="Li X."/>
            <person name="Xing L."/>
            <person name="Huo D."/>
            <person name="Sun M."/>
            <person name="Wang L."/>
            <person name="Mercier A."/>
            <person name="Li F."/>
            <person name="Yang H."/>
            <person name="Xiang J."/>
        </authorList>
    </citation>
    <scope>NUCLEOTIDE SEQUENCE [LARGE SCALE GENOMIC DNA]</scope>
    <source>
        <strain evidence="4">Shaxun</strain>
        <tissue evidence="4">Muscle</tissue>
    </source>
</reference>
<dbReference type="PROSITE" id="PS50088">
    <property type="entry name" value="ANK_REPEAT"/>
    <property type="match status" value="4"/>
</dbReference>
<dbReference type="SMART" id="SM00248">
    <property type="entry name" value="ANK"/>
    <property type="match status" value="6"/>
</dbReference>
<name>A0A2G8LJJ9_STIJA</name>
<feature type="repeat" description="ANK" evidence="3">
    <location>
        <begin position="148"/>
        <end position="180"/>
    </location>
</feature>
<feature type="non-terminal residue" evidence="4">
    <location>
        <position position="1"/>
    </location>
</feature>
<evidence type="ECO:0000256" key="2">
    <source>
        <dbReference type="ARBA" id="ARBA00023043"/>
    </source>
</evidence>
<feature type="repeat" description="ANK" evidence="3">
    <location>
        <begin position="82"/>
        <end position="114"/>
    </location>
</feature>
<dbReference type="PRINTS" id="PR01415">
    <property type="entry name" value="ANKYRIN"/>
</dbReference>
<dbReference type="Proteomes" id="UP000230750">
    <property type="component" value="Unassembled WGS sequence"/>
</dbReference>
<dbReference type="PROSITE" id="PS50297">
    <property type="entry name" value="ANK_REP_REGION"/>
    <property type="match status" value="4"/>
</dbReference>
<feature type="repeat" description="ANK" evidence="3">
    <location>
        <begin position="46"/>
        <end position="78"/>
    </location>
</feature>
<dbReference type="PANTHER" id="PTHR24174:SF1">
    <property type="entry name" value="IP14385P"/>
    <property type="match status" value="1"/>
</dbReference>
<accession>A0A2G8LJJ9</accession>
<dbReference type="AlphaFoldDB" id="A0A2G8LJJ9"/>
<keyword evidence="2 3" id="KW-0040">ANK repeat</keyword>
<dbReference type="InterPro" id="IPR036770">
    <property type="entry name" value="Ankyrin_rpt-contain_sf"/>
</dbReference>
<keyword evidence="5" id="KW-1185">Reference proteome</keyword>
<comment type="caution">
    <text evidence="4">The sequence shown here is derived from an EMBL/GenBank/DDBJ whole genome shotgun (WGS) entry which is preliminary data.</text>
</comment>
<dbReference type="Pfam" id="PF12796">
    <property type="entry name" value="Ank_2"/>
    <property type="match status" value="3"/>
</dbReference>
<evidence type="ECO:0000256" key="1">
    <source>
        <dbReference type="ARBA" id="ARBA00022737"/>
    </source>
</evidence>
<gene>
    <name evidence="4" type="ORF">BSL78_02617</name>
</gene>
<evidence type="ECO:0000256" key="3">
    <source>
        <dbReference type="PROSITE-ProRule" id="PRU00023"/>
    </source>
</evidence>
<organism evidence="4 5">
    <name type="scientific">Stichopus japonicus</name>
    <name type="common">Sea cucumber</name>
    <dbReference type="NCBI Taxonomy" id="307972"/>
    <lineage>
        <taxon>Eukaryota</taxon>
        <taxon>Metazoa</taxon>
        <taxon>Echinodermata</taxon>
        <taxon>Eleutherozoa</taxon>
        <taxon>Echinozoa</taxon>
        <taxon>Holothuroidea</taxon>
        <taxon>Aspidochirotacea</taxon>
        <taxon>Aspidochirotida</taxon>
        <taxon>Stichopodidae</taxon>
        <taxon>Apostichopus</taxon>
    </lineage>
</organism>
<evidence type="ECO:0000313" key="4">
    <source>
        <dbReference type="EMBL" id="PIK60436.1"/>
    </source>
</evidence>
<keyword evidence="1" id="KW-0677">Repeat</keyword>
<dbReference type="SUPFAM" id="SSF48403">
    <property type="entry name" value="Ankyrin repeat"/>
    <property type="match status" value="1"/>
</dbReference>
<dbReference type="InterPro" id="IPR033635">
    <property type="entry name" value="ANKS1/Caskin"/>
</dbReference>
<protein>
    <submittedName>
        <fullName evidence="4">Putative ankyrin repeat and sterile alpha motif domain-containing protein 1B-like</fullName>
    </submittedName>
</protein>
<evidence type="ECO:0000313" key="5">
    <source>
        <dbReference type="Proteomes" id="UP000230750"/>
    </source>
</evidence>
<sequence>FRRSVSPNCQDGSGYTPLHHAVLNGHRDIVELLLKYEASPIVPDNRGNTPLHLAAWTGNSAMLNALLMKGITRGQVNEQNNDGDSHLHFASQYGHTEVVEILLEKGANPDVLNKKDESPLDLASQYGRLDVVEVLLRKQPSLLEKIPEGRSLLHLAARNGHHLIIRKLLEFGCDINKKLPTGTALHEAALFGKVEVVRALLESLPQIDVYAKDGKGETAVQKVQGHSSKMARDITALIKVFSDGDDLEPPSIYDNLPLKGNHSTLPLVSRKTREQNLSYEPVQFNPKRSGPALSSGIRENYVNIKLGEKSRTPPKKPARVSIGHLLEQLNENGLTENSSEGAFANSASMFDLRMPLSSPNLRLAKTVRKIPGH</sequence>
<dbReference type="EMBL" id="MRZV01000056">
    <property type="protein sequence ID" value="PIK60436.1"/>
    <property type="molecule type" value="Genomic_DNA"/>
</dbReference>
<dbReference type="GO" id="GO:0005829">
    <property type="term" value="C:cytosol"/>
    <property type="evidence" value="ECO:0007669"/>
    <property type="project" value="TreeGrafter"/>
</dbReference>
<proteinExistence type="predicted"/>
<dbReference type="OrthoDB" id="10039052at2759"/>
<dbReference type="PANTHER" id="PTHR24174">
    <property type="entry name" value="ANKYRIN REPEAT AND STERILE ALPHA MOTIF DOMAIN-CONTAINING PROTEIN 1"/>
    <property type="match status" value="1"/>
</dbReference>
<dbReference type="InterPro" id="IPR002110">
    <property type="entry name" value="Ankyrin_rpt"/>
</dbReference>
<dbReference type="STRING" id="307972.A0A2G8LJJ9"/>
<feature type="repeat" description="ANK" evidence="3">
    <location>
        <begin position="13"/>
        <end position="45"/>
    </location>
</feature>
<dbReference type="Gene3D" id="1.25.40.20">
    <property type="entry name" value="Ankyrin repeat-containing domain"/>
    <property type="match status" value="2"/>
</dbReference>